<reference evidence="5" key="2">
    <citation type="journal article" date="2022" name="Elife">
        <title>Obligate sexual reproduction of a homothallic fungus closely related to the Cryptococcus pathogenic species complex.</title>
        <authorList>
            <person name="Passer A.R."/>
            <person name="Clancey S.A."/>
            <person name="Shea T."/>
            <person name="David-Palma M."/>
            <person name="Averette A.F."/>
            <person name="Boekhout T."/>
            <person name="Porcel B.M."/>
            <person name="Nowrousian M."/>
            <person name="Cuomo C.A."/>
            <person name="Sun S."/>
            <person name="Heitman J."/>
            <person name="Coelho M.A."/>
        </authorList>
    </citation>
    <scope>NUCLEOTIDE SEQUENCE</scope>
    <source>
        <strain evidence="5">CBS 7841</strain>
    </source>
</reference>
<feature type="region of interest" description="Disordered" evidence="4">
    <location>
        <begin position="193"/>
        <end position="212"/>
    </location>
</feature>
<keyword evidence="6" id="KW-1185">Reference proteome</keyword>
<dbReference type="Gene3D" id="3.40.50.10190">
    <property type="entry name" value="BRCT domain"/>
    <property type="match status" value="1"/>
</dbReference>
<dbReference type="FunFam" id="3.40.50.10190:FF:000094">
    <property type="entry name" value="Regulatory subunit for Cdc7p protein kinase"/>
    <property type="match status" value="1"/>
</dbReference>
<dbReference type="PANTHER" id="PTHR15375">
    <property type="entry name" value="ACTIVATOR OF S-PHASE KINASE-RELATED"/>
    <property type="match status" value="1"/>
</dbReference>
<dbReference type="FunFam" id="6.10.250.3410:FF:000001">
    <property type="entry name" value="Protein DBF4 homolog A"/>
    <property type="match status" value="1"/>
</dbReference>
<dbReference type="Pfam" id="PF08630">
    <property type="entry name" value="Dfp1_Him1_M"/>
    <property type="match status" value="1"/>
</dbReference>
<dbReference type="GO" id="GO:0043539">
    <property type="term" value="F:protein serine/threonine kinase activator activity"/>
    <property type="evidence" value="ECO:0007669"/>
    <property type="project" value="TreeGrafter"/>
</dbReference>
<organism evidence="5 6">
    <name type="scientific">Cryptococcus depauperatus CBS 7841</name>
    <dbReference type="NCBI Taxonomy" id="1295531"/>
    <lineage>
        <taxon>Eukaryota</taxon>
        <taxon>Fungi</taxon>
        <taxon>Dikarya</taxon>
        <taxon>Basidiomycota</taxon>
        <taxon>Agaricomycotina</taxon>
        <taxon>Tremellomycetes</taxon>
        <taxon>Tremellales</taxon>
        <taxon>Cryptococcaceae</taxon>
        <taxon>Cryptococcus</taxon>
    </lineage>
</organism>
<dbReference type="GeneID" id="91089979"/>
<sequence>MSVVSARDESRQQAKIKGVYAKDSPSDIFSQWRKGINPMASKTSTPNREVLATVRNNIRTRQQANTTSYLLRTPDKKPHNEELARSEQTLPEKRQAPTQTTLVASKRVKLFNERGGAQAALIARGNRIEEEKWRAKWIKVFPSLVFYFEIGVEEGTGKSLKNLVLKMGAKVEQFFSTRVTHIIIKGVNTPQKQLKYPSQTRREAHKNPLVDSNGSADLISKAEELKMKTWNVKKLSDILSRIVPTETPTVYNDSLSTLLDDERIHGTRERDVTAPRPDYYYFKPGNKYLLIEDATGKHRTIMVKEYSVTSKDGPEWPALYDSFLRISSANQSSIAANKLRERAWQLYVERKPFGNENPPRYLKRTMSLRSLPLTPRLPELPEASPYQDASGNSVIITSNIASTSTPNTPIFANTFPTLGSNKDRAIIQMSKRVQVLKGNARLAAVNRSTRELQPQPASSSSGTSASNSIPERRHSISQIEPPTKTFLSQEQVIKMLRQSREPLIESHIAPHVRARNREKVELGLKGREQDTAAGYCENCRLKYNDLSVHIMSRKHRRFAQNDENFDSLDRLLMTLERPLHPSLIDTNSSPFYGEHPHDDSCWDCCDS</sequence>
<name>A0A1E3I9C7_9TREE</name>
<dbReference type="SMART" id="SM00586">
    <property type="entry name" value="ZnF_DBF"/>
    <property type="match status" value="1"/>
</dbReference>
<dbReference type="Pfam" id="PF00533">
    <property type="entry name" value="BRCT"/>
    <property type="match status" value="1"/>
</dbReference>
<dbReference type="AlphaFoldDB" id="A0A1E3I9C7"/>
<evidence type="ECO:0000313" key="6">
    <source>
        <dbReference type="Proteomes" id="UP000094043"/>
    </source>
</evidence>
<accession>A0A1E3I9C7</accession>
<dbReference type="EMBL" id="CP143790">
    <property type="protein sequence ID" value="WVN90534.1"/>
    <property type="molecule type" value="Genomic_DNA"/>
</dbReference>
<dbReference type="KEGG" id="cdep:91089979"/>
<reference evidence="5" key="3">
    <citation type="submission" date="2024-01" db="EMBL/GenBank/DDBJ databases">
        <authorList>
            <person name="Coelho M.A."/>
            <person name="David-Palma M."/>
            <person name="Shea T."/>
            <person name="Sun S."/>
            <person name="Cuomo C.A."/>
            <person name="Heitman J."/>
        </authorList>
    </citation>
    <scope>NUCLEOTIDE SEQUENCE</scope>
    <source>
        <strain evidence="5">CBS 7841</strain>
    </source>
</reference>
<evidence type="ECO:0000256" key="3">
    <source>
        <dbReference type="ARBA" id="ARBA00022833"/>
    </source>
</evidence>
<reference evidence="5" key="1">
    <citation type="submission" date="2016-06" db="EMBL/GenBank/DDBJ databases">
        <authorList>
            <person name="Cuomo C."/>
            <person name="Litvintseva A."/>
            <person name="Heitman J."/>
            <person name="Chen Y."/>
            <person name="Sun S."/>
            <person name="Springer D."/>
            <person name="Dromer F."/>
            <person name="Young S."/>
            <person name="Zeng Q."/>
            <person name="Chapman S."/>
            <person name="Gujja S."/>
            <person name="Saif S."/>
            <person name="Birren B."/>
        </authorList>
    </citation>
    <scope>NUCLEOTIDE SEQUENCE</scope>
    <source>
        <strain evidence="5">CBS 7841</strain>
    </source>
</reference>
<protein>
    <submittedName>
        <fullName evidence="5">Uncharacterized protein</fullName>
    </submittedName>
</protein>
<dbReference type="InterPro" id="IPR038545">
    <property type="entry name" value="Znf_DBF_sf"/>
</dbReference>
<dbReference type="InterPro" id="IPR001357">
    <property type="entry name" value="BRCT_dom"/>
</dbReference>
<dbReference type="VEuPathDB" id="FungiDB:L203_04908"/>
<dbReference type="Proteomes" id="UP000094043">
    <property type="component" value="Chromosome 7"/>
</dbReference>
<dbReference type="InterPro" id="IPR036420">
    <property type="entry name" value="BRCT_dom_sf"/>
</dbReference>
<evidence type="ECO:0000313" key="5">
    <source>
        <dbReference type="EMBL" id="WVN90534.1"/>
    </source>
</evidence>
<evidence type="ECO:0000256" key="1">
    <source>
        <dbReference type="ARBA" id="ARBA00022723"/>
    </source>
</evidence>
<feature type="region of interest" description="Disordered" evidence="4">
    <location>
        <begin position="72"/>
        <end position="98"/>
    </location>
</feature>
<feature type="compositionally biased region" description="Low complexity" evidence="4">
    <location>
        <begin position="458"/>
        <end position="468"/>
    </location>
</feature>
<dbReference type="GO" id="GO:0003676">
    <property type="term" value="F:nucleic acid binding"/>
    <property type="evidence" value="ECO:0007669"/>
    <property type="project" value="InterPro"/>
</dbReference>
<dbReference type="PROSITE" id="PS51265">
    <property type="entry name" value="ZF_DBF4"/>
    <property type="match status" value="1"/>
</dbReference>
<dbReference type="PANTHER" id="PTHR15375:SF26">
    <property type="entry name" value="PROTEIN CHIFFON"/>
    <property type="match status" value="1"/>
</dbReference>
<dbReference type="SUPFAM" id="SSF52113">
    <property type="entry name" value="BRCT domain"/>
    <property type="match status" value="1"/>
</dbReference>
<dbReference type="CDD" id="cd00027">
    <property type="entry name" value="BRCT"/>
    <property type="match status" value="1"/>
</dbReference>
<dbReference type="InterPro" id="IPR051590">
    <property type="entry name" value="Replication_Regulatory_Kinase"/>
</dbReference>
<dbReference type="InterPro" id="IPR013939">
    <property type="entry name" value="Regulatory_Dfp1/Him1"/>
</dbReference>
<dbReference type="GO" id="GO:0031431">
    <property type="term" value="C:Dbf4-dependent protein kinase complex"/>
    <property type="evidence" value="ECO:0007669"/>
    <property type="project" value="TreeGrafter"/>
</dbReference>
<proteinExistence type="predicted"/>
<feature type="compositionally biased region" description="Basic and acidic residues" evidence="4">
    <location>
        <begin position="73"/>
        <end position="95"/>
    </location>
</feature>
<keyword evidence="2" id="KW-0863">Zinc-finger</keyword>
<dbReference type="GO" id="GO:1901987">
    <property type="term" value="P:regulation of cell cycle phase transition"/>
    <property type="evidence" value="ECO:0007669"/>
    <property type="project" value="TreeGrafter"/>
</dbReference>
<keyword evidence="1" id="KW-0479">Metal-binding</keyword>
<dbReference type="Pfam" id="PF07535">
    <property type="entry name" value="zf-DBF"/>
    <property type="match status" value="1"/>
</dbReference>
<dbReference type="InterPro" id="IPR006572">
    <property type="entry name" value="Znf_DBF"/>
</dbReference>
<feature type="region of interest" description="Disordered" evidence="4">
    <location>
        <begin position="446"/>
        <end position="484"/>
    </location>
</feature>
<evidence type="ECO:0000256" key="4">
    <source>
        <dbReference type="SAM" id="MobiDB-lite"/>
    </source>
</evidence>
<keyword evidence="3" id="KW-0862">Zinc</keyword>
<dbReference type="OrthoDB" id="21380at2759"/>
<dbReference type="GO" id="GO:0008270">
    <property type="term" value="F:zinc ion binding"/>
    <property type="evidence" value="ECO:0007669"/>
    <property type="project" value="UniProtKB-KW"/>
</dbReference>
<dbReference type="Gene3D" id="6.10.250.3410">
    <property type="entry name" value="DBF zinc finger"/>
    <property type="match status" value="1"/>
</dbReference>
<dbReference type="RefSeq" id="XP_066071234.1">
    <property type="nucleotide sequence ID" value="XM_066215137.1"/>
</dbReference>
<dbReference type="PROSITE" id="PS50172">
    <property type="entry name" value="BRCT"/>
    <property type="match status" value="1"/>
</dbReference>
<dbReference type="GO" id="GO:0010571">
    <property type="term" value="P:positive regulation of nuclear cell cycle DNA replication"/>
    <property type="evidence" value="ECO:0007669"/>
    <property type="project" value="TreeGrafter"/>
</dbReference>
<gene>
    <name evidence="5" type="ORF">L203_105770</name>
</gene>
<evidence type="ECO:0000256" key="2">
    <source>
        <dbReference type="ARBA" id="ARBA00022771"/>
    </source>
</evidence>